<dbReference type="Proteomes" id="UP000238042">
    <property type="component" value="Unassembled WGS sequence"/>
</dbReference>
<comment type="caution">
    <text evidence="2">The sequence shown here is derived from an EMBL/GenBank/DDBJ whole genome shotgun (WGS) entry which is preliminary data.</text>
</comment>
<keyword evidence="3" id="KW-1185">Reference proteome</keyword>
<accession>A0A2S8A4H0</accession>
<evidence type="ECO:0000313" key="3">
    <source>
        <dbReference type="Proteomes" id="UP000238042"/>
    </source>
</evidence>
<dbReference type="InterPro" id="IPR029476">
    <property type="entry name" value="DNase_NucA_NucB"/>
</dbReference>
<feature type="domain" description="Deoxyribonuclease NucA/NucB" evidence="1">
    <location>
        <begin position="74"/>
        <end position="162"/>
    </location>
</feature>
<evidence type="ECO:0000259" key="1">
    <source>
        <dbReference type="Pfam" id="PF14040"/>
    </source>
</evidence>
<name>A0A2S8A4H0_9FLAO</name>
<sequence length="175" mass="19553">MSGYNPILEDEHYIDGEHNGGVYNSFNHNTYMYCLQNPILYVDPNGKQEKSPQIINVYISEATWSNVYKTHQMGIAKGNPTLLTYDSDRSEARKRRRAAQTASGLTKIPEQNLDEYPYASTKEGGKEAAVNSVPASENMLHGGYLGSLVVTNKMKTGDKFNIILIPKVKEPKPQP</sequence>
<dbReference type="AlphaFoldDB" id="A0A2S8A4H0"/>
<dbReference type="EMBL" id="PSZM01000047">
    <property type="protein sequence ID" value="PQL89452.1"/>
    <property type="molecule type" value="Genomic_DNA"/>
</dbReference>
<evidence type="ECO:0000313" key="2">
    <source>
        <dbReference type="EMBL" id="PQL89452.1"/>
    </source>
</evidence>
<dbReference type="Pfam" id="PF14040">
    <property type="entry name" value="DNase_NucA_NucB"/>
    <property type="match status" value="1"/>
</dbReference>
<organism evidence="2 3">
    <name type="scientific">Apibacter adventoris</name>
    <dbReference type="NCBI Taxonomy" id="1679466"/>
    <lineage>
        <taxon>Bacteria</taxon>
        <taxon>Pseudomonadati</taxon>
        <taxon>Bacteroidota</taxon>
        <taxon>Flavobacteriia</taxon>
        <taxon>Flavobacteriales</taxon>
        <taxon>Weeksellaceae</taxon>
        <taxon>Apibacter</taxon>
    </lineage>
</organism>
<proteinExistence type="predicted"/>
<protein>
    <recommendedName>
        <fullName evidence="1">Deoxyribonuclease NucA/NucB domain-containing protein</fullName>
    </recommendedName>
</protein>
<reference evidence="2 3" key="1">
    <citation type="submission" date="2018-02" db="EMBL/GenBank/DDBJ databases">
        <title>Genome sequences of Apibacter spp., gut symbionts of Asian honey bees.</title>
        <authorList>
            <person name="Kwong W.K."/>
            <person name="Steele M.I."/>
            <person name="Moran N.A."/>
        </authorList>
    </citation>
    <scope>NUCLEOTIDE SEQUENCE [LARGE SCALE GENOMIC DNA]</scope>
    <source>
        <strain evidence="3">wkB301</strain>
    </source>
</reference>
<gene>
    <name evidence="2" type="ORF">C4S77_12480</name>
</gene>